<feature type="transmembrane region" description="Helical" evidence="6">
    <location>
        <begin position="31"/>
        <end position="50"/>
    </location>
</feature>
<keyword evidence="6" id="KW-1133">Transmembrane helix</keyword>
<comment type="caution">
    <text evidence="7">The sequence shown here is derived from an EMBL/GenBank/DDBJ whole genome shotgun (WGS) entry which is preliminary data.</text>
</comment>
<evidence type="ECO:0000256" key="4">
    <source>
        <dbReference type="ARBA" id="ARBA00022702"/>
    </source>
</evidence>
<keyword evidence="8" id="KW-1185">Reference proteome</keyword>
<accession>A0AAV6S8Y1</accession>
<dbReference type="AlphaFoldDB" id="A0AAV6S8Y1"/>
<evidence type="ECO:0000256" key="3">
    <source>
        <dbReference type="ARBA" id="ARBA00022525"/>
    </source>
</evidence>
<dbReference type="GO" id="GO:0008217">
    <property type="term" value="P:regulation of blood pressure"/>
    <property type="evidence" value="ECO:0007669"/>
    <property type="project" value="InterPro"/>
</dbReference>
<dbReference type="InterPro" id="IPR043255">
    <property type="entry name" value="U-IIB"/>
</dbReference>
<comment type="similarity">
    <text evidence="2">Belongs to the urotensin-2 family.</text>
</comment>
<reference evidence="7 8" key="1">
    <citation type="journal article" date="2021" name="Sci. Rep.">
        <title>Chromosome anchoring in Senegalese sole (Solea senegalensis) reveals sex-associated markers and genome rearrangements in flatfish.</title>
        <authorList>
            <person name="Guerrero-Cozar I."/>
            <person name="Gomez-Garrido J."/>
            <person name="Berbel C."/>
            <person name="Martinez-Blanch J.F."/>
            <person name="Alioto T."/>
            <person name="Claros M.G."/>
            <person name="Gagnaire P.A."/>
            <person name="Manchado M."/>
        </authorList>
    </citation>
    <scope>NUCLEOTIDE SEQUENCE [LARGE SCALE GENOMIC DNA]</scope>
    <source>
        <strain evidence="7">Sse05_10M</strain>
    </source>
</reference>
<evidence type="ECO:0000313" key="7">
    <source>
        <dbReference type="EMBL" id="KAG7513854.1"/>
    </source>
</evidence>
<dbReference type="PROSITE" id="PS00984">
    <property type="entry name" value="UROTENSIN_II"/>
    <property type="match status" value="1"/>
</dbReference>
<dbReference type="GO" id="GO:0005179">
    <property type="term" value="F:hormone activity"/>
    <property type="evidence" value="ECO:0007669"/>
    <property type="project" value="UniProtKB-KW"/>
</dbReference>
<keyword evidence="3" id="KW-0964">Secreted</keyword>
<keyword evidence="6" id="KW-0812">Transmembrane</keyword>
<evidence type="ECO:0000313" key="8">
    <source>
        <dbReference type="Proteomes" id="UP000693946"/>
    </source>
</evidence>
<dbReference type="GO" id="GO:0005576">
    <property type="term" value="C:extracellular region"/>
    <property type="evidence" value="ECO:0007669"/>
    <property type="project" value="UniProtKB-SubCell"/>
</dbReference>
<organism evidence="7 8">
    <name type="scientific">Solea senegalensis</name>
    <name type="common">Senegalese sole</name>
    <dbReference type="NCBI Taxonomy" id="28829"/>
    <lineage>
        <taxon>Eukaryota</taxon>
        <taxon>Metazoa</taxon>
        <taxon>Chordata</taxon>
        <taxon>Craniata</taxon>
        <taxon>Vertebrata</taxon>
        <taxon>Euteleostomi</taxon>
        <taxon>Actinopterygii</taxon>
        <taxon>Neopterygii</taxon>
        <taxon>Teleostei</taxon>
        <taxon>Neoteleostei</taxon>
        <taxon>Acanthomorphata</taxon>
        <taxon>Carangaria</taxon>
        <taxon>Pleuronectiformes</taxon>
        <taxon>Pleuronectoidei</taxon>
        <taxon>Soleidae</taxon>
        <taxon>Solea</taxon>
    </lineage>
</organism>
<evidence type="ECO:0000256" key="2">
    <source>
        <dbReference type="ARBA" id="ARBA00006719"/>
    </source>
</evidence>
<protein>
    <submittedName>
        <fullName evidence="7">Urotensin-2B</fullName>
    </submittedName>
</protein>
<dbReference type="PANTHER" id="PTHR36876">
    <property type="entry name" value="UROTENSIN-2B"/>
    <property type="match status" value="1"/>
</dbReference>
<keyword evidence="6" id="KW-0472">Membrane</keyword>
<keyword evidence="5" id="KW-1015">Disulfide bond</keyword>
<gene>
    <name evidence="7" type="ORF">JOB18_018555</name>
</gene>
<keyword evidence="4" id="KW-0372">Hormone</keyword>
<name>A0AAV6S8Y1_SOLSE</name>
<dbReference type="PANTHER" id="PTHR36876:SF1">
    <property type="entry name" value="UROTENSIN-2B"/>
    <property type="match status" value="1"/>
</dbReference>
<dbReference type="GO" id="GO:0097746">
    <property type="term" value="P:blood vessel diameter maintenance"/>
    <property type="evidence" value="ECO:0007669"/>
    <property type="project" value="InterPro"/>
</dbReference>
<evidence type="ECO:0000256" key="1">
    <source>
        <dbReference type="ARBA" id="ARBA00004613"/>
    </source>
</evidence>
<dbReference type="InterPro" id="IPR001483">
    <property type="entry name" value="Urotensin_II"/>
</dbReference>
<proteinExistence type="inferred from homology"/>
<evidence type="ECO:0000256" key="6">
    <source>
        <dbReference type="SAM" id="Phobius"/>
    </source>
</evidence>
<comment type="subcellular location">
    <subcellularLocation>
        <location evidence="1">Secreted</location>
    </subcellularLocation>
</comment>
<dbReference type="EMBL" id="JAGKHQ010000006">
    <property type="protein sequence ID" value="KAG7513854.1"/>
    <property type="molecule type" value="Genomic_DNA"/>
</dbReference>
<evidence type="ECO:0000256" key="5">
    <source>
        <dbReference type="ARBA" id="ARBA00023157"/>
    </source>
</evidence>
<sequence>MDQGRGLLALVEGRIHRASFDRVVAMDRSTVVNYFLGLLGLFLLQGVLNVDGRSMFNSGNHVFNPKEDTEAQSKVLALLLHKSLVPVETDDPLGLELANKLTELEGLRVLKENLELEKEITANLVEGKSITRKRGEPCFWKYCV</sequence>
<dbReference type="Proteomes" id="UP000693946">
    <property type="component" value="Linkage Group LG14"/>
</dbReference>